<keyword evidence="15" id="KW-1185">Reference proteome</keyword>
<keyword evidence="10 12" id="KW-0472">Membrane</keyword>
<dbReference type="EMBL" id="AZGZ01000007">
    <property type="protein sequence ID" value="KZZ93942.1"/>
    <property type="molecule type" value="Genomic_DNA"/>
</dbReference>
<keyword evidence="4" id="KW-0349">Heme</keyword>
<feature type="transmembrane region" description="Helical" evidence="12">
    <location>
        <begin position="66"/>
        <end position="85"/>
    </location>
</feature>
<keyword evidence="8 12" id="KW-1133">Transmembrane helix</keyword>
<organism evidence="14 15">
    <name type="scientific">Ascosphaera apis ARSEF 7405</name>
    <dbReference type="NCBI Taxonomy" id="392613"/>
    <lineage>
        <taxon>Eukaryota</taxon>
        <taxon>Fungi</taxon>
        <taxon>Dikarya</taxon>
        <taxon>Ascomycota</taxon>
        <taxon>Pezizomycotina</taxon>
        <taxon>Eurotiomycetes</taxon>
        <taxon>Eurotiomycetidae</taxon>
        <taxon>Onygenales</taxon>
        <taxon>Ascosphaeraceae</taxon>
        <taxon>Ascosphaera</taxon>
    </lineage>
</organism>
<evidence type="ECO:0000256" key="10">
    <source>
        <dbReference type="ARBA" id="ARBA00023136"/>
    </source>
</evidence>
<feature type="region of interest" description="Disordered" evidence="11">
    <location>
        <begin position="1"/>
        <end position="23"/>
    </location>
</feature>
<dbReference type="PANTHER" id="PTHR15422">
    <property type="entry name" value="OS05G0565100 PROTEIN"/>
    <property type="match status" value="1"/>
</dbReference>
<dbReference type="InterPro" id="IPR006593">
    <property type="entry name" value="Cyt_b561/ferric_Rdtase_TM"/>
</dbReference>
<evidence type="ECO:0000256" key="11">
    <source>
        <dbReference type="SAM" id="MobiDB-lite"/>
    </source>
</evidence>
<evidence type="ECO:0000259" key="13">
    <source>
        <dbReference type="PROSITE" id="PS50939"/>
    </source>
</evidence>
<evidence type="ECO:0000256" key="6">
    <source>
        <dbReference type="ARBA" id="ARBA00022723"/>
    </source>
</evidence>
<feature type="transmembrane region" description="Helical" evidence="12">
    <location>
        <begin position="185"/>
        <end position="205"/>
    </location>
</feature>
<evidence type="ECO:0000256" key="7">
    <source>
        <dbReference type="ARBA" id="ARBA00022982"/>
    </source>
</evidence>
<dbReference type="Gene3D" id="1.20.120.1770">
    <property type="match status" value="1"/>
</dbReference>
<keyword evidence="5 12" id="KW-0812">Transmembrane</keyword>
<feature type="transmembrane region" description="Helical" evidence="12">
    <location>
        <begin position="39"/>
        <end position="59"/>
    </location>
</feature>
<reference evidence="14 15" key="1">
    <citation type="journal article" date="2016" name="Genome Biol. Evol.">
        <title>Divergent and convergent evolution of fungal pathogenicity.</title>
        <authorList>
            <person name="Shang Y."/>
            <person name="Xiao G."/>
            <person name="Zheng P."/>
            <person name="Cen K."/>
            <person name="Zhan S."/>
            <person name="Wang C."/>
        </authorList>
    </citation>
    <scope>NUCLEOTIDE SEQUENCE [LARGE SCALE GENOMIC DNA]</scope>
    <source>
        <strain evidence="14 15">ARSEF 7405</strain>
    </source>
</reference>
<evidence type="ECO:0000256" key="3">
    <source>
        <dbReference type="ARBA" id="ARBA00022448"/>
    </source>
</evidence>
<evidence type="ECO:0000256" key="8">
    <source>
        <dbReference type="ARBA" id="ARBA00022989"/>
    </source>
</evidence>
<dbReference type="PROSITE" id="PS50939">
    <property type="entry name" value="CYTOCHROME_B561"/>
    <property type="match status" value="1"/>
</dbReference>
<keyword evidence="3" id="KW-0813">Transport</keyword>
<keyword evidence="6" id="KW-0479">Metal-binding</keyword>
<dbReference type="Pfam" id="PF03188">
    <property type="entry name" value="Cytochrom_B561"/>
    <property type="match status" value="1"/>
</dbReference>
<evidence type="ECO:0000256" key="5">
    <source>
        <dbReference type="ARBA" id="ARBA00022692"/>
    </source>
</evidence>
<keyword evidence="7" id="KW-0249">Electron transport</keyword>
<gene>
    <name evidence="14" type="ORF">AAP_02035</name>
</gene>
<dbReference type="GO" id="GO:0140575">
    <property type="term" value="F:transmembrane monodehydroascorbate reductase activity"/>
    <property type="evidence" value="ECO:0007669"/>
    <property type="project" value="InterPro"/>
</dbReference>
<evidence type="ECO:0000313" key="15">
    <source>
        <dbReference type="Proteomes" id="UP000242877"/>
    </source>
</evidence>
<evidence type="ECO:0000256" key="9">
    <source>
        <dbReference type="ARBA" id="ARBA00023004"/>
    </source>
</evidence>
<feature type="transmembrane region" description="Helical" evidence="12">
    <location>
        <begin position="105"/>
        <end position="125"/>
    </location>
</feature>
<dbReference type="VEuPathDB" id="FungiDB:AAP_02035"/>
<evidence type="ECO:0000256" key="4">
    <source>
        <dbReference type="ARBA" id="ARBA00022617"/>
    </source>
</evidence>
<dbReference type="PANTHER" id="PTHR15422:SF45">
    <property type="entry name" value="CYTOCHROME B561 DOMAIN-CONTAINING PROTEIN"/>
    <property type="match status" value="1"/>
</dbReference>
<keyword evidence="9" id="KW-0408">Iron</keyword>
<sequence length="250" mass="27648">MASRYSKTVLDRESSKTPAEFKQSKGMKVGDHKSILRDLLSGTGIIAQIGTWLLAGLVWRGILTSNINIFSLHPLLNSLAFFLASQSTLLLQPTHTGTERYRGTWAHFLLNTGANIALLSSLAVIETIKSYRPDKRFRSPHAILGLTTYSLIMLQTVIGVVQFFAPKLLGGERNAHKVYKWHRLLGYMILTLGLITIIAATRTGYNIRVLHIPTKGIVGAVALMLIGIGARIERRKLPGYKGDQSTVKQK</sequence>
<evidence type="ECO:0000256" key="2">
    <source>
        <dbReference type="ARBA" id="ARBA00004141"/>
    </source>
</evidence>
<dbReference type="InterPro" id="IPR045150">
    <property type="entry name" value="CYB561D1/2"/>
</dbReference>
<dbReference type="GO" id="GO:0046872">
    <property type="term" value="F:metal ion binding"/>
    <property type="evidence" value="ECO:0007669"/>
    <property type="project" value="UniProtKB-KW"/>
</dbReference>
<dbReference type="AlphaFoldDB" id="A0A168AHU1"/>
<evidence type="ECO:0000256" key="1">
    <source>
        <dbReference type="ARBA" id="ARBA00001970"/>
    </source>
</evidence>
<evidence type="ECO:0000313" key="14">
    <source>
        <dbReference type="EMBL" id="KZZ93942.1"/>
    </source>
</evidence>
<feature type="transmembrane region" description="Helical" evidence="12">
    <location>
        <begin position="146"/>
        <end position="165"/>
    </location>
</feature>
<dbReference type="CDD" id="cd08761">
    <property type="entry name" value="Cyt_b561_CYB561D2_like"/>
    <property type="match status" value="1"/>
</dbReference>
<dbReference type="GO" id="GO:0016020">
    <property type="term" value="C:membrane"/>
    <property type="evidence" value="ECO:0007669"/>
    <property type="project" value="UniProtKB-SubCell"/>
</dbReference>
<dbReference type="OrthoDB" id="432881at2759"/>
<proteinExistence type="predicted"/>
<dbReference type="SMART" id="SM00665">
    <property type="entry name" value="B561"/>
    <property type="match status" value="1"/>
</dbReference>
<accession>A0A168AHU1</accession>
<comment type="cofactor">
    <cofactor evidence="1">
        <name>heme b</name>
        <dbReference type="ChEBI" id="CHEBI:60344"/>
    </cofactor>
</comment>
<feature type="domain" description="Cytochrome b561" evidence="13">
    <location>
        <begin position="37"/>
        <end position="237"/>
    </location>
</feature>
<protein>
    <submittedName>
        <fullName evidence="14">Cytochrome b561, eukaryote</fullName>
    </submittedName>
</protein>
<comment type="subcellular location">
    <subcellularLocation>
        <location evidence="2">Membrane</location>
        <topology evidence="2">Multi-pass membrane protein</topology>
    </subcellularLocation>
</comment>
<dbReference type="Proteomes" id="UP000242877">
    <property type="component" value="Unassembled WGS sequence"/>
</dbReference>
<name>A0A168AHU1_9EURO</name>
<feature type="transmembrane region" description="Helical" evidence="12">
    <location>
        <begin position="212"/>
        <end position="232"/>
    </location>
</feature>
<comment type="caution">
    <text evidence="14">The sequence shown here is derived from an EMBL/GenBank/DDBJ whole genome shotgun (WGS) entry which is preliminary data.</text>
</comment>
<evidence type="ECO:0000256" key="12">
    <source>
        <dbReference type="SAM" id="Phobius"/>
    </source>
</evidence>